<evidence type="ECO:0000313" key="1">
    <source>
        <dbReference type="EMBL" id="KAI0502665.1"/>
    </source>
</evidence>
<evidence type="ECO:0000313" key="2">
    <source>
        <dbReference type="Proteomes" id="UP000829196"/>
    </source>
</evidence>
<dbReference type="EMBL" id="JAGYWB010000012">
    <property type="protein sequence ID" value="KAI0502665.1"/>
    <property type="molecule type" value="Genomic_DNA"/>
</dbReference>
<gene>
    <name evidence="1" type="ORF">KFK09_017621</name>
</gene>
<organism evidence="1 2">
    <name type="scientific">Dendrobium nobile</name>
    <name type="common">Orchid</name>
    <dbReference type="NCBI Taxonomy" id="94219"/>
    <lineage>
        <taxon>Eukaryota</taxon>
        <taxon>Viridiplantae</taxon>
        <taxon>Streptophyta</taxon>
        <taxon>Embryophyta</taxon>
        <taxon>Tracheophyta</taxon>
        <taxon>Spermatophyta</taxon>
        <taxon>Magnoliopsida</taxon>
        <taxon>Liliopsida</taxon>
        <taxon>Asparagales</taxon>
        <taxon>Orchidaceae</taxon>
        <taxon>Epidendroideae</taxon>
        <taxon>Malaxideae</taxon>
        <taxon>Dendrobiinae</taxon>
        <taxon>Dendrobium</taxon>
    </lineage>
</organism>
<reference evidence="1" key="1">
    <citation type="journal article" date="2022" name="Front. Genet.">
        <title>Chromosome-Scale Assembly of the Dendrobium nobile Genome Provides Insights Into the Molecular Mechanism of the Biosynthesis of the Medicinal Active Ingredient of Dendrobium.</title>
        <authorList>
            <person name="Xu Q."/>
            <person name="Niu S.-C."/>
            <person name="Li K.-L."/>
            <person name="Zheng P.-J."/>
            <person name="Zhang X.-J."/>
            <person name="Jia Y."/>
            <person name="Liu Y."/>
            <person name="Niu Y.-X."/>
            <person name="Yu L.-H."/>
            <person name="Chen D.-F."/>
            <person name="Zhang G.-Q."/>
        </authorList>
    </citation>
    <scope>NUCLEOTIDE SEQUENCE</scope>
    <source>
        <tissue evidence="1">Leaf</tissue>
    </source>
</reference>
<proteinExistence type="predicted"/>
<dbReference type="AlphaFoldDB" id="A0A8T3B7U1"/>
<protein>
    <submittedName>
        <fullName evidence="1">Uncharacterized protein</fullName>
    </submittedName>
</protein>
<dbReference type="OrthoDB" id="10263272at2759"/>
<comment type="caution">
    <text evidence="1">The sequence shown here is derived from an EMBL/GenBank/DDBJ whole genome shotgun (WGS) entry which is preliminary data.</text>
</comment>
<dbReference type="Proteomes" id="UP000829196">
    <property type="component" value="Unassembled WGS sequence"/>
</dbReference>
<keyword evidence="2" id="KW-1185">Reference proteome</keyword>
<name>A0A8T3B7U1_DENNO</name>
<sequence length="134" mass="15676">MLFSYITHALFHRKKTLLLYMAGHSMLWMDDDPLFSSYQISDNHLGSGDETLRFWNVFPAPKYQVGDVMHQMKFFCCDIVYRGSTENWIGATFFFFHDKDDKVSENKLDHPIYKGYTAVLDSKFSDETLESFAS</sequence>
<accession>A0A8T3B7U1</accession>